<dbReference type="InterPro" id="IPR013783">
    <property type="entry name" value="Ig-like_fold"/>
</dbReference>
<protein>
    <submittedName>
        <fullName evidence="3">Sensory box-containing diguanylate cyclase protein</fullName>
    </submittedName>
</protein>
<dbReference type="Gene3D" id="1.10.3210.10">
    <property type="entry name" value="Hypothetical protein af1432"/>
    <property type="match status" value="1"/>
</dbReference>
<organism evidence="3 4">
    <name type="scientific">Haloplasma contractile SSD-17B</name>
    <dbReference type="NCBI Taxonomy" id="1033810"/>
    <lineage>
        <taxon>Bacteria</taxon>
        <taxon>Bacillati</taxon>
        <taxon>Mycoplasmatota</taxon>
        <taxon>Mollicutes</taxon>
        <taxon>Haloplasmatales</taxon>
        <taxon>Haloplasmataceae</taxon>
        <taxon>Haloplasma</taxon>
    </lineage>
</organism>
<evidence type="ECO:0000313" key="4">
    <source>
        <dbReference type="Proteomes" id="UP000005707"/>
    </source>
</evidence>
<dbReference type="Pfam" id="PF13487">
    <property type="entry name" value="HD_5"/>
    <property type="match status" value="1"/>
</dbReference>
<dbReference type="InterPro" id="IPR043128">
    <property type="entry name" value="Rev_trsase/Diguanyl_cyclase"/>
</dbReference>
<evidence type="ECO:0000259" key="2">
    <source>
        <dbReference type="PROSITE" id="PS51832"/>
    </source>
</evidence>
<dbReference type="PROSITE" id="PS51832">
    <property type="entry name" value="HD_GYP"/>
    <property type="match status" value="1"/>
</dbReference>
<dbReference type="InterPro" id="IPR003607">
    <property type="entry name" value="HD/PDEase_dom"/>
</dbReference>
<dbReference type="Gene3D" id="3.30.450.40">
    <property type="match status" value="1"/>
</dbReference>
<dbReference type="Gene3D" id="3.30.70.270">
    <property type="match status" value="1"/>
</dbReference>
<dbReference type="SUPFAM" id="SSF55781">
    <property type="entry name" value="GAF domain-like"/>
    <property type="match status" value="1"/>
</dbReference>
<dbReference type="STRING" id="1033810.HLPCO_002676"/>
<dbReference type="Gene3D" id="2.60.120.260">
    <property type="entry name" value="Galactose-binding domain-like"/>
    <property type="match status" value="1"/>
</dbReference>
<dbReference type="eggNOG" id="COG3437">
    <property type="taxonomic scope" value="Bacteria"/>
</dbReference>
<dbReference type="InterPro" id="IPR008979">
    <property type="entry name" value="Galactose-bd-like_sf"/>
</dbReference>
<dbReference type="CDD" id="cd01949">
    <property type="entry name" value="GGDEF"/>
    <property type="match status" value="1"/>
</dbReference>
<dbReference type="Pfam" id="PF16403">
    <property type="entry name" value="Bact_surface_Ig-like"/>
    <property type="match status" value="1"/>
</dbReference>
<dbReference type="Proteomes" id="UP000005707">
    <property type="component" value="Unassembled WGS sequence"/>
</dbReference>
<dbReference type="Gene3D" id="2.60.40.10">
    <property type="entry name" value="Immunoglobulins"/>
    <property type="match status" value="1"/>
</dbReference>
<dbReference type="SUPFAM" id="SSF49785">
    <property type="entry name" value="Galactose-binding domain-like"/>
    <property type="match status" value="1"/>
</dbReference>
<evidence type="ECO:0000313" key="3">
    <source>
        <dbReference type="EMBL" id="ERJ11236.1"/>
    </source>
</evidence>
<name>F7PWA6_9MOLU</name>
<feature type="domain" description="GGDEF" evidence="1">
    <location>
        <begin position="334"/>
        <end position="469"/>
    </location>
</feature>
<dbReference type="InterPro" id="IPR000160">
    <property type="entry name" value="GGDEF_dom"/>
</dbReference>
<dbReference type="RefSeq" id="WP_008825553.1">
    <property type="nucleotide sequence ID" value="NZ_AFNU02000013.1"/>
</dbReference>
<dbReference type="SUPFAM" id="SSF109604">
    <property type="entry name" value="HD-domain/PDEase-like"/>
    <property type="match status" value="1"/>
</dbReference>
<dbReference type="SMART" id="SM00267">
    <property type="entry name" value="GGDEF"/>
    <property type="match status" value="1"/>
</dbReference>
<comment type="caution">
    <text evidence="3">The sequence shown here is derived from an EMBL/GenBank/DDBJ whole genome shotgun (WGS) entry which is preliminary data.</text>
</comment>
<dbReference type="InterPro" id="IPR032179">
    <property type="entry name" value="Cry22Aa_Ig-like"/>
</dbReference>
<dbReference type="OrthoDB" id="9804747at2"/>
<dbReference type="PANTHER" id="PTHR43155:SF2">
    <property type="entry name" value="CYCLIC DI-GMP PHOSPHODIESTERASE PA4108"/>
    <property type="match status" value="1"/>
</dbReference>
<dbReference type="SUPFAM" id="SSF55073">
    <property type="entry name" value="Nucleotide cyclase"/>
    <property type="match status" value="1"/>
</dbReference>
<accession>F7PWA6</accession>
<feature type="domain" description="HD-GYP" evidence="2">
    <location>
        <begin position="455"/>
        <end position="650"/>
    </location>
</feature>
<dbReference type="Pfam" id="PF00990">
    <property type="entry name" value="GGDEF"/>
    <property type="match status" value="1"/>
</dbReference>
<dbReference type="InParanoid" id="F7PWA6"/>
<reference evidence="3 4" key="2">
    <citation type="journal article" date="2013" name="PLoS ONE">
        <title>INDIGO - INtegrated Data Warehouse of MIcrobial GenOmes with Examples from the Red Sea Extremophiles.</title>
        <authorList>
            <person name="Alam I."/>
            <person name="Antunes A."/>
            <person name="Kamau A.A."/>
            <person name="Ba Alawi W."/>
            <person name="Kalkatawi M."/>
            <person name="Stingl U."/>
            <person name="Bajic V.B."/>
        </authorList>
    </citation>
    <scope>NUCLEOTIDE SEQUENCE [LARGE SCALE GENOMIC DNA]</scope>
    <source>
        <strain evidence="3 4">SSD-17B</strain>
    </source>
</reference>
<dbReference type="InterPro" id="IPR029016">
    <property type="entry name" value="GAF-like_dom_sf"/>
</dbReference>
<dbReference type="InterPro" id="IPR037522">
    <property type="entry name" value="HD_GYP_dom"/>
</dbReference>
<dbReference type="EMBL" id="AFNU02000013">
    <property type="protein sequence ID" value="ERJ11236.1"/>
    <property type="molecule type" value="Genomic_DNA"/>
</dbReference>
<dbReference type="SMART" id="SM00471">
    <property type="entry name" value="HDc"/>
    <property type="match status" value="1"/>
</dbReference>
<keyword evidence="4" id="KW-1185">Reference proteome</keyword>
<evidence type="ECO:0000259" key="1">
    <source>
        <dbReference type="PROSITE" id="PS50887"/>
    </source>
</evidence>
<proteinExistence type="predicted"/>
<dbReference type="NCBIfam" id="TIGR00254">
    <property type="entry name" value="GGDEF"/>
    <property type="match status" value="1"/>
</dbReference>
<dbReference type="PANTHER" id="PTHR43155">
    <property type="entry name" value="CYCLIC DI-GMP PHOSPHODIESTERASE PA4108-RELATED"/>
    <property type="match status" value="1"/>
</dbReference>
<sequence length="871" mass="99925">MDLINYKKLLDISSIGYIYCKISWSSSGTIKGYTVVDTNRFFEQHFINSDHIEHSVLKSEYPTLIENLKQSIIAHYDSQFTVYSKNKRQWYDIRLTVLDHDIIVIHGRVSDRSNLSSPDEITIHDSVTVTIDKEEFIQSILLATNELLTNNDFNKSIIKSLSIVGNAIDIDQIYICKHDDAKRVINDLIEWTSNNPNIQFSEFDITKDNKHYKLLIEILNKKRFITAITKNIESEELKRLYVSKGIVSTFILPIFIKDTFWGFIAFNEYKYERSWFKQEIDLLKLFTESISKAIERKIDEDEKEYLSFHDTLTGLYNRRFFEREFKQVDTIQKMPISIIVADVNGLKLVNDAFGHVKGDQVLQAAAAIIKQECRESDIVARWGGDEFIILLPQTNSIEADRIIKRINQKASDTYVDSVFISISMASATKVNVNDDLNKVLKLAEDVMYKHKLVESASVRGKTINAIIHALHEKNKREEEHSKRVSALCGKIGTAMGLPEGDIRNLKTIGLLHDIGKIAISETILNKKGKLNTEEWNEIKRHSEIGYRILSCSNDMSEIAEYVLKHHERLDGTGYPNGIKGEDIPLLTRILSLADAYDAMTSARSYREPLDEYQIVRELVLNSCTQFDHNIARVHVEKVMKLPWYSVMYGVNNAVIETGSTFNPLQGITVYDSEDPNLSIHDIHIIGDVNTNKTGTYSLIYMIENRHGSIERIGRKVSVGKLTQTNIIKTECEKWKTIEIDGAEFKCSLKGHNIDLDITKGGSNSWSSQLVYPSIKLEKDKEYVIRFEALSDIKDKELFVSVGWLDVEHDYWHSFLKTSDNKFILSSYAQMYELIFKMDDNTYVDADLKFEFGTGGKGNICIKDVSILEFIR</sequence>
<dbReference type="PROSITE" id="PS50887">
    <property type="entry name" value="GGDEF"/>
    <property type="match status" value="1"/>
</dbReference>
<dbReference type="CDD" id="cd00077">
    <property type="entry name" value="HDc"/>
    <property type="match status" value="1"/>
</dbReference>
<dbReference type="InterPro" id="IPR029787">
    <property type="entry name" value="Nucleotide_cyclase"/>
</dbReference>
<dbReference type="AlphaFoldDB" id="F7PWA6"/>
<gene>
    <name evidence="3" type="ORF">HLPCO_002676</name>
</gene>
<reference evidence="3 4" key="1">
    <citation type="journal article" date="2011" name="J. Bacteriol.">
        <title>Genome sequence of Haloplasma contractile, an unusual contractile bacterium from a deep-sea anoxic brine lake.</title>
        <authorList>
            <person name="Antunes A."/>
            <person name="Alam I."/>
            <person name="El Dorry H."/>
            <person name="Siam R."/>
            <person name="Robertson A."/>
            <person name="Bajic V.B."/>
            <person name="Stingl U."/>
        </authorList>
    </citation>
    <scope>NUCLEOTIDE SEQUENCE [LARGE SCALE GENOMIC DNA]</scope>
    <source>
        <strain evidence="3 4">SSD-17B</strain>
    </source>
</reference>